<dbReference type="PANTHER" id="PTHR30336:SF20">
    <property type="entry name" value="DUF218 DOMAIN-CONTAINING PROTEIN"/>
    <property type="match status" value="1"/>
</dbReference>
<reference evidence="2 3" key="1">
    <citation type="submission" date="2014-05" db="EMBL/GenBank/DDBJ databases">
        <title>Complete genome sequence of Corynebacterium marinum DSM 44953.</title>
        <authorList>
            <person name="Schaffert L."/>
            <person name="Albersmeier A."/>
            <person name="Kalinowski J."/>
            <person name="Ruckert C."/>
        </authorList>
    </citation>
    <scope>NUCLEOTIDE SEQUENCE [LARGE SCALE GENOMIC DNA]</scope>
    <source>
        <strain evidence="2 3">DSM 44953</strain>
    </source>
</reference>
<evidence type="ECO:0000259" key="1">
    <source>
        <dbReference type="Pfam" id="PF02698"/>
    </source>
</evidence>
<dbReference type="EMBL" id="CP007790">
    <property type="protein sequence ID" value="AJK69407.1"/>
    <property type="molecule type" value="Genomic_DNA"/>
</dbReference>
<dbReference type="AlphaFoldDB" id="A0A0B6THJ6"/>
<proteinExistence type="predicted"/>
<dbReference type="KEGG" id="cmq:B840_09070"/>
<evidence type="ECO:0000313" key="3">
    <source>
        <dbReference type="Proteomes" id="UP000031928"/>
    </source>
</evidence>
<dbReference type="CDD" id="cd06259">
    <property type="entry name" value="YdcF-like"/>
    <property type="match status" value="1"/>
</dbReference>
<protein>
    <submittedName>
        <fullName evidence="2">Secreted protein</fullName>
    </submittedName>
</protein>
<dbReference type="STRING" id="1224162.B840_09070"/>
<dbReference type="Proteomes" id="UP000031928">
    <property type="component" value="Chromosome"/>
</dbReference>
<dbReference type="RefSeq" id="WP_229676656.1">
    <property type="nucleotide sequence ID" value="NZ_CP007790.1"/>
</dbReference>
<dbReference type="GO" id="GO:0005886">
    <property type="term" value="C:plasma membrane"/>
    <property type="evidence" value="ECO:0007669"/>
    <property type="project" value="TreeGrafter"/>
</dbReference>
<organism evidence="2 3">
    <name type="scientific">Corynebacterium marinum DSM 44953</name>
    <dbReference type="NCBI Taxonomy" id="1224162"/>
    <lineage>
        <taxon>Bacteria</taxon>
        <taxon>Bacillati</taxon>
        <taxon>Actinomycetota</taxon>
        <taxon>Actinomycetes</taxon>
        <taxon>Mycobacteriales</taxon>
        <taxon>Corynebacteriaceae</taxon>
        <taxon>Corynebacterium</taxon>
    </lineage>
</organism>
<dbReference type="HOGENOM" id="CLU_051474_1_0_11"/>
<keyword evidence="3" id="KW-1185">Reference proteome</keyword>
<gene>
    <name evidence="2" type="ORF">B840_09070</name>
</gene>
<feature type="domain" description="DUF218" evidence="1">
    <location>
        <begin position="34"/>
        <end position="166"/>
    </location>
</feature>
<dbReference type="Pfam" id="PF02698">
    <property type="entry name" value="DUF218"/>
    <property type="match status" value="1"/>
</dbReference>
<dbReference type="InterPro" id="IPR003848">
    <property type="entry name" value="DUF218"/>
</dbReference>
<dbReference type="PANTHER" id="PTHR30336">
    <property type="entry name" value="INNER MEMBRANE PROTEIN, PROBABLE PERMEASE"/>
    <property type="match status" value="1"/>
</dbReference>
<sequence>MKLYLLFPALMSGPARILLHALRHRRLPAPRRSLVVPGTAQYDGRPSKQFAARLDHALLLWRGGRAEHIYTLGGRMPGDRFTEAHAGSEYLISRGVPEEAVTEIPEGNDTRGSYAALTRHHDPGTTLIVTDPHHALRAELLARQAGIDALASPTRTSPTRFPGKSWWLTLSHEAGGLMVVDVSRAFGRGNADRLEELLRGLQAGLRPSRRARHEKLAADKLD</sequence>
<dbReference type="InterPro" id="IPR051599">
    <property type="entry name" value="Cell_Envelope_Assoc"/>
</dbReference>
<name>A0A0B6THJ6_9CORY</name>
<evidence type="ECO:0000313" key="2">
    <source>
        <dbReference type="EMBL" id="AJK69407.1"/>
    </source>
</evidence>
<accession>A0A0B6THJ6</accession>